<evidence type="ECO:0000313" key="1">
    <source>
        <dbReference type="EMBL" id="MBB5867018.1"/>
    </source>
</evidence>
<organism evidence="1 2">
    <name type="scientific">Allocatelliglobosispora scoriae</name>
    <dbReference type="NCBI Taxonomy" id="643052"/>
    <lineage>
        <taxon>Bacteria</taxon>
        <taxon>Bacillati</taxon>
        <taxon>Actinomycetota</taxon>
        <taxon>Actinomycetes</taxon>
        <taxon>Micromonosporales</taxon>
        <taxon>Micromonosporaceae</taxon>
        <taxon>Allocatelliglobosispora</taxon>
    </lineage>
</organism>
<reference evidence="1 2" key="1">
    <citation type="submission" date="2020-08" db="EMBL/GenBank/DDBJ databases">
        <title>Sequencing the genomes of 1000 actinobacteria strains.</title>
        <authorList>
            <person name="Klenk H.-P."/>
        </authorList>
    </citation>
    <scope>NUCLEOTIDE SEQUENCE [LARGE SCALE GENOMIC DNA]</scope>
    <source>
        <strain evidence="1 2">DSM 45362</strain>
    </source>
</reference>
<dbReference type="EMBL" id="JACHMN010000001">
    <property type="protein sequence ID" value="MBB5867018.1"/>
    <property type="molecule type" value="Genomic_DNA"/>
</dbReference>
<dbReference type="AlphaFoldDB" id="A0A841BI68"/>
<dbReference type="Proteomes" id="UP000587527">
    <property type="component" value="Unassembled WGS sequence"/>
</dbReference>
<accession>A0A841BI68</accession>
<protein>
    <submittedName>
        <fullName evidence="1">Uncharacterized protein</fullName>
    </submittedName>
</protein>
<name>A0A841BI68_9ACTN</name>
<gene>
    <name evidence="1" type="ORF">F4553_000397</name>
</gene>
<proteinExistence type="predicted"/>
<evidence type="ECO:0000313" key="2">
    <source>
        <dbReference type="Proteomes" id="UP000587527"/>
    </source>
</evidence>
<sequence>MFEMPPESYLWTYDLISPDEAVRRRALARHQALLAAAAEALHWSNRVWAQAGTPAPAEPHLAAEMDQARADRRWHEGQTIFGAHDAFFDRWTGPAYPLPYAPYVALYLRWEMEHPDEWGARESNRWS</sequence>
<keyword evidence="2" id="KW-1185">Reference proteome</keyword>
<dbReference type="RefSeq" id="WP_184831277.1">
    <property type="nucleotide sequence ID" value="NZ_JACHMN010000001.1"/>
</dbReference>
<comment type="caution">
    <text evidence="1">The sequence shown here is derived from an EMBL/GenBank/DDBJ whole genome shotgun (WGS) entry which is preliminary data.</text>
</comment>